<protein>
    <recommendedName>
        <fullName evidence="1">Retropepsin-like aspartic endopeptidase domain-containing protein</fullName>
    </recommendedName>
</protein>
<dbReference type="PANTHER" id="PTHR38037">
    <property type="entry name" value="ZN_PROTEASE DOMAIN-CONTAINING PROTEIN"/>
    <property type="match status" value="1"/>
</dbReference>
<evidence type="ECO:0000313" key="2">
    <source>
        <dbReference type="EMBL" id="CAA9890183.1"/>
    </source>
</evidence>
<evidence type="ECO:0000259" key="1">
    <source>
        <dbReference type="Pfam" id="PF05618"/>
    </source>
</evidence>
<dbReference type="RefSeq" id="WP_174625145.1">
    <property type="nucleotide sequence ID" value="NZ_CADCXN010000047.1"/>
</dbReference>
<dbReference type="EMBL" id="CADCXN010000047">
    <property type="protein sequence ID" value="CAA9890183.1"/>
    <property type="molecule type" value="Genomic_DNA"/>
</dbReference>
<dbReference type="Gene3D" id="2.40.70.10">
    <property type="entry name" value="Acid Proteases"/>
    <property type="match status" value="1"/>
</dbReference>
<accession>A0A8S0XHZ7</accession>
<dbReference type="Proteomes" id="UP000494216">
    <property type="component" value="Unassembled WGS sequence"/>
</dbReference>
<dbReference type="InterPro" id="IPR008503">
    <property type="entry name" value="Asp_endopeptidase"/>
</dbReference>
<reference evidence="2 3" key="1">
    <citation type="submission" date="2020-02" db="EMBL/GenBank/DDBJ databases">
        <authorList>
            <person name="Hogendoorn C."/>
        </authorList>
    </citation>
    <scope>NUCLEOTIDE SEQUENCE [LARGE SCALE GENOMIC DNA]</scope>
    <source>
        <strain evidence="2">METHB21</strain>
    </source>
</reference>
<proteinExistence type="predicted"/>
<dbReference type="InterPro" id="IPR021109">
    <property type="entry name" value="Peptidase_aspartic_dom_sf"/>
</dbReference>
<feature type="domain" description="Retropepsin-like aspartic endopeptidase" evidence="1">
    <location>
        <begin position="7"/>
        <end position="142"/>
    </location>
</feature>
<organism evidence="2 3">
    <name type="scientific">Candidatus Methylobacter favarea</name>
    <dbReference type="NCBI Taxonomy" id="2707345"/>
    <lineage>
        <taxon>Bacteria</taxon>
        <taxon>Pseudomonadati</taxon>
        <taxon>Pseudomonadota</taxon>
        <taxon>Gammaproteobacteria</taxon>
        <taxon>Methylococcales</taxon>
        <taxon>Methylococcaceae</taxon>
        <taxon>Methylobacter</taxon>
    </lineage>
</organism>
<comment type="caution">
    <text evidence="2">The sequence shown here is derived from an EMBL/GenBank/DDBJ whole genome shotgun (WGS) entry which is preliminary data.</text>
</comment>
<keyword evidence="3" id="KW-1185">Reference proteome</keyword>
<dbReference type="PANTHER" id="PTHR38037:SF1">
    <property type="entry name" value="ATP-DEPENDENT ZINC PROTEASE DOMAIN-CONTAINING PROTEIN-RELATED"/>
    <property type="match status" value="1"/>
</dbReference>
<evidence type="ECO:0000313" key="3">
    <source>
        <dbReference type="Proteomes" id="UP000494216"/>
    </source>
</evidence>
<dbReference type="SUPFAM" id="SSF50630">
    <property type="entry name" value="Acid proteases"/>
    <property type="match status" value="1"/>
</dbReference>
<gene>
    <name evidence="2" type="ORF">METHB2_20014</name>
</gene>
<dbReference type="AlphaFoldDB" id="A0A8S0XHZ7"/>
<name>A0A8S0XHZ7_9GAMM</name>
<dbReference type="Pfam" id="PF05618">
    <property type="entry name" value="Zn_protease"/>
    <property type="match status" value="1"/>
</dbReference>
<sequence length="157" mass="18015">MTQLPLLGWREWVALPEFDINQIKAKIDTGARSSALHAFAIDPYRKGGQRWVMFAIHPKQKHSDGYIECHAPVKDRRLVSDSGGHKQRRYVIETRLILGDTNIRTEMTLTNRDSMLFRMLIGRTLINTRFIIDPSASYLQGKPAIYTPDRFQETAAS</sequence>